<dbReference type="EMBL" id="RAWI01000358">
    <property type="protein sequence ID" value="RKH95123.1"/>
    <property type="molecule type" value="Genomic_DNA"/>
</dbReference>
<reference evidence="2 3" key="1">
    <citation type="submission" date="2018-09" db="EMBL/GenBank/DDBJ databases">
        <authorList>
            <person name="Livingstone P.G."/>
            <person name="Whitworth D.E."/>
        </authorList>
    </citation>
    <scope>NUCLEOTIDE SEQUENCE [LARGE SCALE GENOMIC DNA]</scope>
    <source>
        <strain evidence="2 3">CA031B</strain>
    </source>
</reference>
<protein>
    <submittedName>
        <fullName evidence="2">Uncharacterized protein</fullName>
    </submittedName>
</protein>
<organism evidence="2 3">
    <name type="scientific">Corallococcus praedator</name>
    <dbReference type="NCBI Taxonomy" id="2316724"/>
    <lineage>
        <taxon>Bacteria</taxon>
        <taxon>Pseudomonadati</taxon>
        <taxon>Myxococcota</taxon>
        <taxon>Myxococcia</taxon>
        <taxon>Myxococcales</taxon>
        <taxon>Cystobacterineae</taxon>
        <taxon>Myxococcaceae</taxon>
        <taxon>Corallococcus</taxon>
    </lineage>
</organism>
<gene>
    <name evidence="2" type="ORF">D7Y13_32435</name>
</gene>
<keyword evidence="3" id="KW-1185">Reference proteome</keyword>
<feature type="region of interest" description="Disordered" evidence="1">
    <location>
        <begin position="1"/>
        <end position="36"/>
    </location>
</feature>
<proteinExistence type="predicted"/>
<name>A0ABX9Q9G4_9BACT</name>
<evidence type="ECO:0000313" key="3">
    <source>
        <dbReference type="Proteomes" id="UP000278907"/>
    </source>
</evidence>
<dbReference type="Proteomes" id="UP000278907">
    <property type="component" value="Unassembled WGS sequence"/>
</dbReference>
<comment type="caution">
    <text evidence="2">The sequence shown here is derived from an EMBL/GenBank/DDBJ whole genome shotgun (WGS) entry which is preliminary data.</text>
</comment>
<sequence length="77" mass="7896">MSADAGIPQGAPAHRGGGHAEASYTDTGHSNDVWGFPQLPGNTRIVQTLTCVGDTSGNEAGTRTGCEAVLHDLTLTF</sequence>
<dbReference type="RefSeq" id="WP_120531911.1">
    <property type="nucleotide sequence ID" value="NZ_RAWI01000358.1"/>
</dbReference>
<accession>A0ABX9Q9G4</accession>
<evidence type="ECO:0000313" key="2">
    <source>
        <dbReference type="EMBL" id="RKH95123.1"/>
    </source>
</evidence>
<evidence type="ECO:0000256" key="1">
    <source>
        <dbReference type="SAM" id="MobiDB-lite"/>
    </source>
</evidence>